<name>A0A7T4JW23_9CORY</name>
<dbReference type="EMBL" id="CP066007">
    <property type="protein sequence ID" value="QQB47490.1"/>
    <property type="molecule type" value="Genomic_DNA"/>
</dbReference>
<dbReference type="Proteomes" id="UP000596145">
    <property type="component" value="Chromosome"/>
</dbReference>
<protein>
    <submittedName>
        <fullName evidence="1">Uncharacterized protein</fullName>
    </submittedName>
</protein>
<reference evidence="1 3" key="1">
    <citation type="submission" date="2020-12" db="EMBL/GenBank/DDBJ databases">
        <title>FDA dAtabase for Regulatory Grade micrObial Sequences (FDA-ARGOS): Supporting development and validation of Infectious Disease Dx tests.</title>
        <authorList>
            <person name="Sproer C."/>
            <person name="Gronow S."/>
            <person name="Severitt S."/>
            <person name="Schroder I."/>
            <person name="Tallon L."/>
            <person name="Sadzewicz L."/>
            <person name="Zhao X."/>
            <person name="Boylan J."/>
            <person name="Ott S."/>
            <person name="Bowen H."/>
            <person name="Vavikolanu K."/>
            <person name="Mehta A."/>
            <person name="Aluvathingal J."/>
            <person name="Nadendla S."/>
            <person name="Lowell S."/>
            <person name="Myers T."/>
            <person name="Yan Y."/>
            <person name="Sichtig H."/>
        </authorList>
    </citation>
    <scope>NUCLEOTIDE SEQUENCE [LARGE SCALE GENOMIC DNA]</scope>
    <source>
        <strain evidence="1 3">FDAARGOS_1053</strain>
        <strain evidence="2">FDAARGOS_1191</strain>
    </source>
</reference>
<gene>
    <name evidence="1" type="ORF">I6I10_06325</name>
    <name evidence="2" type="ORF">I6J21_09160</name>
</gene>
<dbReference type="Proteomes" id="UP000617681">
    <property type="component" value="Chromosome"/>
</dbReference>
<evidence type="ECO:0000313" key="3">
    <source>
        <dbReference type="Proteomes" id="UP000596145"/>
    </source>
</evidence>
<dbReference type="AlphaFoldDB" id="A0A7T4JW23"/>
<organism evidence="1 3">
    <name type="scientific">Corynebacterium glucuronolyticum</name>
    <dbReference type="NCBI Taxonomy" id="39791"/>
    <lineage>
        <taxon>Bacteria</taxon>
        <taxon>Bacillati</taxon>
        <taxon>Actinomycetota</taxon>
        <taxon>Actinomycetes</taxon>
        <taxon>Mycobacteriales</taxon>
        <taxon>Corynebacteriaceae</taxon>
        <taxon>Corynebacterium</taxon>
    </lineage>
</organism>
<accession>A0A7T4JW23</accession>
<evidence type="ECO:0000313" key="2">
    <source>
        <dbReference type="EMBL" id="QRP69958.1"/>
    </source>
</evidence>
<dbReference type="EMBL" id="CP069534">
    <property type="protein sequence ID" value="QRP69958.1"/>
    <property type="molecule type" value="Genomic_DNA"/>
</dbReference>
<proteinExistence type="predicted"/>
<sequence>MEAYFMPRRVPTVHTVDPQVAAAAAAQHRDDNILQALDTQFSVDQEHVIDIMSEYWGPYSS</sequence>
<evidence type="ECO:0000313" key="1">
    <source>
        <dbReference type="EMBL" id="QQB47490.1"/>
    </source>
</evidence>